<keyword evidence="7" id="KW-1185">Reference proteome</keyword>
<evidence type="ECO:0000259" key="6">
    <source>
        <dbReference type="Pfam" id="PF11819"/>
    </source>
</evidence>
<dbReference type="PANTHER" id="PTHR46079:SF2">
    <property type="entry name" value="FERM DOMAIN-CONTAINING PROTEIN"/>
    <property type="match status" value="1"/>
</dbReference>
<protein>
    <submittedName>
        <fullName evidence="8">Uncharacterized protein LOC108737338 isoform X1</fullName>
    </submittedName>
</protein>
<feature type="compositionally biased region" description="Basic and acidic residues" evidence="5">
    <location>
        <begin position="554"/>
        <end position="565"/>
    </location>
</feature>
<feature type="compositionally biased region" description="Low complexity" evidence="5">
    <location>
        <begin position="574"/>
        <end position="587"/>
    </location>
</feature>
<evidence type="ECO:0000256" key="5">
    <source>
        <dbReference type="SAM" id="MobiDB-lite"/>
    </source>
</evidence>
<dbReference type="GO" id="GO:0005737">
    <property type="term" value="C:cytoplasm"/>
    <property type="evidence" value="ECO:0007669"/>
    <property type="project" value="UniProtKB-SubCell"/>
</dbReference>
<dbReference type="GO" id="GO:0090162">
    <property type="term" value="P:establishment of epithelial cell polarity"/>
    <property type="evidence" value="ECO:0007669"/>
    <property type="project" value="InterPro"/>
</dbReference>
<dbReference type="InParanoid" id="A0A1W4WP00"/>
<comment type="subcellular location">
    <subcellularLocation>
        <location evidence="1">Cytoplasm</location>
    </subcellularLocation>
</comment>
<evidence type="ECO:0000313" key="7">
    <source>
        <dbReference type="Proteomes" id="UP000192223"/>
    </source>
</evidence>
<dbReference type="InterPro" id="IPR021774">
    <property type="entry name" value="CUPID"/>
</dbReference>
<dbReference type="Proteomes" id="UP000192223">
    <property type="component" value="Unplaced"/>
</dbReference>
<feature type="region of interest" description="Disordered" evidence="5">
    <location>
        <begin position="610"/>
        <end position="633"/>
    </location>
</feature>
<evidence type="ECO:0000256" key="4">
    <source>
        <dbReference type="SAM" id="Coils"/>
    </source>
</evidence>
<feature type="compositionally biased region" description="Basic residues" evidence="5">
    <location>
        <begin position="469"/>
        <end position="479"/>
    </location>
</feature>
<accession>A0A1W4WP00</accession>
<feature type="region of interest" description="Disordered" evidence="5">
    <location>
        <begin position="1"/>
        <end position="23"/>
    </location>
</feature>
<keyword evidence="2" id="KW-0963">Cytoplasm</keyword>
<dbReference type="InterPro" id="IPR047176">
    <property type="entry name" value="FRMD4A/B"/>
</dbReference>
<evidence type="ECO:0000313" key="8">
    <source>
        <dbReference type="RefSeq" id="XP_018325651.1"/>
    </source>
</evidence>
<dbReference type="STRING" id="224129.A0A1W4WP00"/>
<keyword evidence="3 4" id="KW-0175">Coiled coil</keyword>
<dbReference type="GeneID" id="108737338"/>
<reference evidence="8" key="1">
    <citation type="submission" date="2025-08" db="UniProtKB">
        <authorList>
            <consortium name="RefSeq"/>
        </authorList>
    </citation>
    <scope>IDENTIFICATION</scope>
    <source>
        <tissue evidence="8">Entire body</tissue>
    </source>
</reference>
<dbReference type="Pfam" id="PF11819">
    <property type="entry name" value="CUPID"/>
    <property type="match status" value="1"/>
</dbReference>
<evidence type="ECO:0000256" key="3">
    <source>
        <dbReference type="ARBA" id="ARBA00023054"/>
    </source>
</evidence>
<evidence type="ECO:0000256" key="1">
    <source>
        <dbReference type="ARBA" id="ARBA00004496"/>
    </source>
</evidence>
<feature type="domain" description="Cytohesin Ubiquitin Protein Inducing" evidence="6">
    <location>
        <begin position="25"/>
        <end position="131"/>
    </location>
</feature>
<organism evidence="7 8">
    <name type="scientific">Agrilus planipennis</name>
    <name type="common">Emerald ash borer</name>
    <name type="synonym">Agrilus marcopoli</name>
    <dbReference type="NCBI Taxonomy" id="224129"/>
    <lineage>
        <taxon>Eukaryota</taxon>
        <taxon>Metazoa</taxon>
        <taxon>Ecdysozoa</taxon>
        <taxon>Arthropoda</taxon>
        <taxon>Hexapoda</taxon>
        <taxon>Insecta</taxon>
        <taxon>Pterygota</taxon>
        <taxon>Neoptera</taxon>
        <taxon>Endopterygota</taxon>
        <taxon>Coleoptera</taxon>
        <taxon>Polyphaga</taxon>
        <taxon>Elateriformia</taxon>
        <taxon>Buprestoidea</taxon>
        <taxon>Buprestidae</taxon>
        <taxon>Agrilinae</taxon>
        <taxon>Agrilus</taxon>
    </lineage>
</organism>
<feature type="region of interest" description="Disordered" evidence="5">
    <location>
        <begin position="464"/>
        <end position="492"/>
    </location>
</feature>
<dbReference type="AlphaFoldDB" id="A0A1W4WP00"/>
<proteinExistence type="predicted"/>
<evidence type="ECO:0000256" key="2">
    <source>
        <dbReference type="ARBA" id="ARBA00022490"/>
    </source>
</evidence>
<gene>
    <name evidence="8" type="primary">LOC108737338</name>
</gene>
<name>A0A1W4WP00_AGRPL</name>
<dbReference type="OrthoDB" id="10063592at2759"/>
<sequence length="793" mass="89857">MADDESKLKDNVKNTKMGASGNPNAARLAALQERKQVLEETLAKKNLELRELCIKEAELTGIIPSEIPLEPGESPPTLRRRVGTSFQLSQNLVNNLNTEDDSIASVEVSMQVQANMAEAALSLANESNINKTIRRQHMQQYQLHRQQYHLLEEKLAILKNNNQAEQATQLGCNFQVSGQQPKQKKKLREEQDETMSVNINFRQDPFGKPVFRHSMRSLQYPPNEPLPEQKTLSSSHQKLVYRSLDCDSNPTIYRPEDALLPSIYKLSINGYKNYIERKEGVNVSQYSAPPYVHSQPNLNLQHQKHYKPVQYIPTTNSTLPHNLQKHMLSVQNSYPNISTQHYIQSNHTSSQPYEQHKKYYTIGIHGTNSYPNSLNRQSASPNYSNNSLHKTQFYGSHILHNQHMGNSEQSHRTINPHQIQPHQQYENAVMNSGLGGYWKQTETGEMIWCNTVVSDNWKQEKRFGSLDRRRNKRSHHKRTSPSVDPKSATISSCHENVRSKVGKTQHGLNKNHDKQLVRTLSLGSVGAQNIDNVWSSNDNLSTGGEVQPVMESVAEGRKSKQKEWFETSLDGPVQPTSTSRPQSSMSSVLQFPVTKSISPEEKYSEILMRPLPSPDLSKPPLEIPAESKPNPSPIVQEPKIEFFNNIPRNCTLIQPGGCKPYHEETKPFEMSDFYKYSTKFKRSPSKQPPGRQNDDIQNQQVNAETASVILKGVYQPLQPMKCQPLSANENFDTNSITSLENTGTGLNMDINRASPNADISFAVPKKNVWYKNQEHMENVRTEPSPGRSTATLV</sequence>
<feature type="region of interest" description="Disordered" evidence="5">
    <location>
        <begin position="554"/>
        <end position="587"/>
    </location>
</feature>
<feature type="coiled-coil region" evidence="4">
    <location>
        <begin position="134"/>
        <end position="168"/>
    </location>
</feature>
<feature type="coiled-coil region" evidence="4">
    <location>
        <begin position="28"/>
        <end position="55"/>
    </location>
</feature>
<dbReference type="KEGG" id="apln:108737338"/>
<dbReference type="PANTHER" id="PTHR46079">
    <property type="entry name" value="FERM DOMAIN-CONTAINING PROTEIN 4"/>
    <property type="match status" value="1"/>
</dbReference>
<feature type="compositionally biased region" description="Basic and acidic residues" evidence="5">
    <location>
        <begin position="1"/>
        <end position="13"/>
    </location>
</feature>
<dbReference type="RefSeq" id="XP_018325651.1">
    <property type="nucleotide sequence ID" value="XM_018470149.2"/>
</dbReference>